<dbReference type="Proteomes" id="UP000010445">
    <property type="component" value="Unassembled WGS sequence"/>
</dbReference>
<reference evidence="2 3" key="1">
    <citation type="submission" date="2012-05" db="EMBL/GenBank/DDBJ databases">
        <authorList>
            <person name="Weinstock G."/>
            <person name="Sodergren E."/>
            <person name="Lobos E.A."/>
            <person name="Fulton L."/>
            <person name="Fulton R."/>
            <person name="Courtney L."/>
            <person name="Fronick C."/>
            <person name="O'Laughlin M."/>
            <person name="Godfrey J."/>
            <person name="Wilson R.M."/>
            <person name="Miner T."/>
            <person name="Farmer C."/>
            <person name="Delehaunty K."/>
            <person name="Cordes M."/>
            <person name="Minx P."/>
            <person name="Tomlinson C."/>
            <person name="Chen J."/>
            <person name="Wollam A."/>
            <person name="Pepin K.H."/>
            <person name="Bhonagiri V."/>
            <person name="Zhang X."/>
            <person name="Suruliraj S."/>
            <person name="Warren W."/>
            <person name="Mitreva M."/>
            <person name="Mardis E.R."/>
            <person name="Wilson R.K."/>
        </authorList>
    </citation>
    <scope>NUCLEOTIDE SEQUENCE [LARGE SCALE GENOMIC DNA]</scope>
    <source>
        <strain evidence="2 3">F0235</strain>
    </source>
</reference>
<protein>
    <submittedName>
        <fullName evidence="2">Uncharacterized protein</fullName>
    </submittedName>
</protein>
<dbReference type="EMBL" id="AMEM01000044">
    <property type="protein sequence ID" value="EKX87391.1"/>
    <property type="molecule type" value="Genomic_DNA"/>
</dbReference>
<dbReference type="AlphaFoldDB" id="L1M8Z0"/>
<dbReference type="HOGENOM" id="CLU_197386_0_0_11"/>
<keyword evidence="1" id="KW-0812">Transmembrane</keyword>
<gene>
    <name evidence="2" type="ORF">HMPREF9997_02717</name>
</gene>
<evidence type="ECO:0000313" key="2">
    <source>
        <dbReference type="EMBL" id="EKX87391.1"/>
    </source>
</evidence>
<sequence>MADHNNHRPGEQQRKKLMWDTLVGFVGFFAFLSVIQAVLNLLSPEPAVWPATLALVLVIAAVTVWRIGRSL</sequence>
<keyword evidence="1" id="KW-1133">Transmembrane helix</keyword>
<dbReference type="PATRIC" id="fig|1035195.3.peg.2433"/>
<dbReference type="OrthoDB" id="4427502at2"/>
<feature type="transmembrane region" description="Helical" evidence="1">
    <location>
        <begin position="48"/>
        <end position="68"/>
    </location>
</feature>
<dbReference type="RefSeq" id="WP_006062520.1">
    <property type="nucleotide sequence ID" value="NZ_KB290826.1"/>
</dbReference>
<evidence type="ECO:0000256" key="1">
    <source>
        <dbReference type="SAM" id="Phobius"/>
    </source>
</evidence>
<dbReference type="eggNOG" id="ENOG5031K12">
    <property type="taxonomic scope" value="Bacteria"/>
</dbReference>
<keyword evidence="1" id="KW-0472">Membrane</keyword>
<name>L1M8Z0_9CORY</name>
<feature type="transmembrane region" description="Helical" evidence="1">
    <location>
        <begin position="21"/>
        <end position="42"/>
    </location>
</feature>
<evidence type="ECO:0000313" key="3">
    <source>
        <dbReference type="Proteomes" id="UP000010445"/>
    </source>
</evidence>
<dbReference type="STRING" id="1035195.HMPREF9997_02717"/>
<accession>L1M8Z0</accession>
<comment type="caution">
    <text evidence="2">The sequence shown here is derived from an EMBL/GenBank/DDBJ whole genome shotgun (WGS) entry which is preliminary data.</text>
</comment>
<proteinExistence type="predicted"/>
<organism evidence="2 3">
    <name type="scientific">Corynebacterium durum F0235</name>
    <dbReference type="NCBI Taxonomy" id="1035195"/>
    <lineage>
        <taxon>Bacteria</taxon>
        <taxon>Bacillati</taxon>
        <taxon>Actinomycetota</taxon>
        <taxon>Actinomycetes</taxon>
        <taxon>Mycobacteriales</taxon>
        <taxon>Corynebacteriaceae</taxon>
        <taxon>Corynebacterium</taxon>
    </lineage>
</organism>
<keyword evidence="3" id="KW-1185">Reference proteome</keyword>